<dbReference type="InterPro" id="IPR012296">
    <property type="entry name" value="Nuclease_put_TT1808"/>
</dbReference>
<accession>A0ABP9V9U3</accession>
<reference evidence="2 3" key="1">
    <citation type="submission" date="2024-02" db="EMBL/GenBank/DDBJ databases">
        <title>Deinococcus xinjiangensis NBRC 107630.</title>
        <authorList>
            <person name="Ichikawa N."/>
            <person name="Katano-Makiyama Y."/>
            <person name="Hidaka K."/>
        </authorList>
    </citation>
    <scope>NUCLEOTIDE SEQUENCE [LARGE SCALE GENOMIC DNA]</scope>
    <source>
        <strain evidence="2 3">NBRC 107630</strain>
    </source>
</reference>
<keyword evidence="3" id="KW-1185">Reference proteome</keyword>
<comment type="caution">
    <text evidence="2">The sequence shown here is derived from an EMBL/GenBank/DDBJ whole genome shotgun (WGS) entry which is preliminary data.</text>
</comment>
<dbReference type="InterPro" id="IPR008538">
    <property type="entry name" value="Uma2"/>
</dbReference>
<dbReference type="InterPro" id="IPR011335">
    <property type="entry name" value="Restrct_endonuc-II-like"/>
</dbReference>
<dbReference type="EMBL" id="BAABRN010000008">
    <property type="protein sequence ID" value="GAA5501366.1"/>
    <property type="molecule type" value="Genomic_DNA"/>
</dbReference>
<dbReference type="Gene3D" id="3.90.1570.10">
    <property type="entry name" value="tt1808, chain A"/>
    <property type="match status" value="1"/>
</dbReference>
<sequence>MTGSALRKISEEDYLRSEESSPVKREYVDGFVYPLHAQAGAASKHGIISLNIASALHRPALRQGCRIYASDMRVRVAVMGTRYYYPDVVLTCETMPDDARYATQPCLIVEVLSDSTRDLDRREKLWAYQALGSLQGYLLVDTATRAARLYTRVGESWREDYWEDAGEMELPCVGVRLELDEVYEGTQV</sequence>
<dbReference type="PANTHER" id="PTHR36558">
    <property type="entry name" value="GLR1098 PROTEIN"/>
    <property type="match status" value="1"/>
</dbReference>
<gene>
    <name evidence="2" type="ORF">Dxin01_01098</name>
</gene>
<proteinExistence type="predicted"/>
<dbReference type="Pfam" id="PF05685">
    <property type="entry name" value="Uma2"/>
    <property type="match status" value="1"/>
</dbReference>
<name>A0ABP9V9U3_9DEIO</name>
<evidence type="ECO:0000259" key="1">
    <source>
        <dbReference type="Pfam" id="PF05685"/>
    </source>
</evidence>
<dbReference type="SUPFAM" id="SSF52980">
    <property type="entry name" value="Restriction endonuclease-like"/>
    <property type="match status" value="1"/>
</dbReference>
<dbReference type="Proteomes" id="UP001458946">
    <property type="component" value="Unassembled WGS sequence"/>
</dbReference>
<dbReference type="CDD" id="cd06260">
    <property type="entry name" value="DUF820-like"/>
    <property type="match status" value="1"/>
</dbReference>
<evidence type="ECO:0000313" key="3">
    <source>
        <dbReference type="Proteomes" id="UP001458946"/>
    </source>
</evidence>
<organism evidence="2 3">
    <name type="scientific">Deinococcus xinjiangensis</name>
    <dbReference type="NCBI Taxonomy" id="457454"/>
    <lineage>
        <taxon>Bacteria</taxon>
        <taxon>Thermotogati</taxon>
        <taxon>Deinococcota</taxon>
        <taxon>Deinococci</taxon>
        <taxon>Deinococcales</taxon>
        <taxon>Deinococcaceae</taxon>
        <taxon>Deinococcus</taxon>
    </lineage>
</organism>
<dbReference type="PANTHER" id="PTHR36558:SF1">
    <property type="entry name" value="RESTRICTION ENDONUCLEASE DOMAIN-CONTAINING PROTEIN-RELATED"/>
    <property type="match status" value="1"/>
</dbReference>
<protein>
    <recommendedName>
        <fullName evidence="1">Putative restriction endonuclease domain-containing protein</fullName>
    </recommendedName>
</protein>
<evidence type="ECO:0000313" key="2">
    <source>
        <dbReference type="EMBL" id="GAA5501366.1"/>
    </source>
</evidence>
<feature type="domain" description="Putative restriction endonuclease" evidence="1">
    <location>
        <begin position="12"/>
        <end position="167"/>
    </location>
</feature>
<dbReference type="RefSeq" id="WP_353541339.1">
    <property type="nucleotide sequence ID" value="NZ_BAABRN010000008.1"/>
</dbReference>